<comment type="caution">
    <text evidence="1">The sequence shown here is derived from an EMBL/GenBank/DDBJ whole genome shotgun (WGS) entry which is preliminary data.</text>
</comment>
<dbReference type="AlphaFoldDB" id="X1A8U3"/>
<proteinExistence type="predicted"/>
<protein>
    <submittedName>
        <fullName evidence="1">Uncharacterized protein</fullName>
    </submittedName>
</protein>
<sequence>MAITSSTPGIPKIIKIDVTSGTKGQALTVRDRSDNQNVLNITLPTTAQAIVDLQNFTNNYTSGDIIDFIVSGAVEGHNSLTTSGDAPQVVEISTAAVSTGVAKGI</sequence>
<organism evidence="1">
    <name type="scientific">marine sediment metagenome</name>
    <dbReference type="NCBI Taxonomy" id="412755"/>
    <lineage>
        <taxon>unclassified sequences</taxon>
        <taxon>metagenomes</taxon>
        <taxon>ecological metagenomes</taxon>
    </lineage>
</organism>
<dbReference type="EMBL" id="BART01004111">
    <property type="protein sequence ID" value="GAG66477.1"/>
    <property type="molecule type" value="Genomic_DNA"/>
</dbReference>
<name>X1A8U3_9ZZZZ</name>
<reference evidence="1" key="1">
    <citation type="journal article" date="2014" name="Front. Microbiol.">
        <title>High frequency of phylogenetically diverse reductive dehalogenase-homologous genes in deep subseafloor sedimentary metagenomes.</title>
        <authorList>
            <person name="Kawai M."/>
            <person name="Futagami T."/>
            <person name="Toyoda A."/>
            <person name="Takaki Y."/>
            <person name="Nishi S."/>
            <person name="Hori S."/>
            <person name="Arai W."/>
            <person name="Tsubouchi T."/>
            <person name="Morono Y."/>
            <person name="Uchiyama I."/>
            <person name="Ito T."/>
            <person name="Fujiyama A."/>
            <person name="Inagaki F."/>
            <person name="Takami H."/>
        </authorList>
    </citation>
    <scope>NUCLEOTIDE SEQUENCE</scope>
    <source>
        <strain evidence="1">Expedition CK06-06</strain>
    </source>
</reference>
<evidence type="ECO:0000313" key="1">
    <source>
        <dbReference type="EMBL" id="GAG66477.1"/>
    </source>
</evidence>
<gene>
    <name evidence="1" type="ORF">S01H4_10629</name>
</gene>
<accession>X1A8U3</accession>